<dbReference type="PROSITE" id="PS50943">
    <property type="entry name" value="HTH_CROC1"/>
    <property type="match status" value="1"/>
</dbReference>
<dbReference type="SUPFAM" id="SSF47413">
    <property type="entry name" value="lambda repressor-like DNA-binding domains"/>
    <property type="match status" value="1"/>
</dbReference>
<dbReference type="Pfam" id="PF01381">
    <property type="entry name" value="HTH_3"/>
    <property type="match status" value="1"/>
</dbReference>
<dbReference type="SMART" id="SM00530">
    <property type="entry name" value="HTH_XRE"/>
    <property type="match status" value="1"/>
</dbReference>
<dbReference type="RefSeq" id="WP_257315623.1">
    <property type="nucleotide sequence ID" value="NZ_JANFDG010000013.1"/>
</dbReference>
<gene>
    <name evidence="2" type="ORF">ACFOHH_17745</name>
</gene>
<feature type="domain" description="HTH cro/C1-type" evidence="1">
    <location>
        <begin position="22"/>
        <end position="76"/>
    </location>
</feature>
<proteinExistence type="predicted"/>
<comment type="caution">
    <text evidence="2">The sequence shown here is derived from an EMBL/GenBank/DDBJ whole genome shotgun (WGS) entry which is preliminary data.</text>
</comment>
<name>A0ABV7DKH0_9HYPH</name>
<dbReference type="InterPro" id="IPR010982">
    <property type="entry name" value="Lambda_DNA-bd_dom_sf"/>
</dbReference>
<organism evidence="2 3">
    <name type="scientific">Shinella pollutisoli</name>
    <dbReference type="NCBI Taxonomy" id="2250594"/>
    <lineage>
        <taxon>Bacteria</taxon>
        <taxon>Pseudomonadati</taxon>
        <taxon>Pseudomonadota</taxon>
        <taxon>Alphaproteobacteria</taxon>
        <taxon>Hyphomicrobiales</taxon>
        <taxon>Rhizobiaceae</taxon>
        <taxon>Shinella</taxon>
    </lineage>
</organism>
<dbReference type="Proteomes" id="UP001595377">
    <property type="component" value="Unassembled WGS sequence"/>
</dbReference>
<dbReference type="Gene3D" id="1.10.260.40">
    <property type="entry name" value="lambda repressor-like DNA-binding domains"/>
    <property type="match status" value="1"/>
</dbReference>
<accession>A0ABV7DKH0</accession>
<dbReference type="InterPro" id="IPR001387">
    <property type="entry name" value="Cro/C1-type_HTH"/>
</dbReference>
<sequence>MLDKTETIKRANAVDIHVGGRIRLRRKLIGLSQEKLAERIGVTFQQVQKYEKGTNRVGASRLQSIAGVLNVAPSFFFEGAPGADGGANDAGGEVNDIQRFVMTGEGIQLYRGFTAIKDANTRHKILGLIKAVAHLGEEA</sequence>
<evidence type="ECO:0000259" key="1">
    <source>
        <dbReference type="PROSITE" id="PS50943"/>
    </source>
</evidence>
<dbReference type="EMBL" id="JBHRSP010000029">
    <property type="protein sequence ID" value="MFC3074958.1"/>
    <property type="molecule type" value="Genomic_DNA"/>
</dbReference>
<keyword evidence="3" id="KW-1185">Reference proteome</keyword>
<evidence type="ECO:0000313" key="2">
    <source>
        <dbReference type="EMBL" id="MFC3074958.1"/>
    </source>
</evidence>
<protein>
    <submittedName>
        <fullName evidence="2">Helix-turn-helix domain-containing protein</fullName>
    </submittedName>
</protein>
<reference evidence="3" key="1">
    <citation type="journal article" date="2019" name="Int. J. Syst. Evol. Microbiol.">
        <title>The Global Catalogue of Microorganisms (GCM) 10K type strain sequencing project: providing services to taxonomists for standard genome sequencing and annotation.</title>
        <authorList>
            <consortium name="The Broad Institute Genomics Platform"/>
            <consortium name="The Broad Institute Genome Sequencing Center for Infectious Disease"/>
            <person name="Wu L."/>
            <person name="Ma J."/>
        </authorList>
    </citation>
    <scope>NUCLEOTIDE SEQUENCE [LARGE SCALE GENOMIC DNA]</scope>
    <source>
        <strain evidence="3">KCTC 52677</strain>
    </source>
</reference>
<dbReference type="CDD" id="cd00093">
    <property type="entry name" value="HTH_XRE"/>
    <property type="match status" value="1"/>
</dbReference>
<evidence type="ECO:0000313" key="3">
    <source>
        <dbReference type="Proteomes" id="UP001595377"/>
    </source>
</evidence>